<dbReference type="PANTHER" id="PTHR37984">
    <property type="entry name" value="PROTEIN CBG26694"/>
    <property type="match status" value="1"/>
</dbReference>
<evidence type="ECO:0000259" key="11">
    <source>
        <dbReference type="Pfam" id="PF00078"/>
    </source>
</evidence>
<dbReference type="Gene3D" id="3.10.10.10">
    <property type="entry name" value="HIV Type 1 Reverse Transcriptase, subunit A, domain 1"/>
    <property type="match status" value="1"/>
</dbReference>
<evidence type="ECO:0000256" key="8">
    <source>
        <dbReference type="SAM" id="Coils"/>
    </source>
</evidence>
<feature type="compositionally biased region" description="Acidic residues" evidence="9">
    <location>
        <begin position="159"/>
        <end position="172"/>
    </location>
</feature>
<dbReference type="Gene3D" id="3.10.20.370">
    <property type="match status" value="1"/>
</dbReference>
<dbReference type="CDD" id="cd00303">
    <property type="entry name" value="retropepsin_like"/>
    <property type="match status" value="1"/>
</dbReference>
<dbReference type="Gene3D" id="3.30.70.270">
    <property type="match status" value="2"/>
</dbReference>
<sequence>MARAHPMWLYSGPKDETRINVAELSEKELLDEVRRLTHFSQEDSIPLISSHIPFDADHPPTENLIDPDYAQDLPNDTSERGDSSVPVGSHTEGNTSSEAEHDDPMNPEAILIDPKSAADDISDTAGSMHDDDADHAAFVDAAAEEAEALPSKRSSGGFADEDDLWDLDEDFIEPPPKKSKTGAAPSDLAASEASAPATIPVAQMSTASSLSKGKNIPSADAAAAPPFGKPDMRAVISSLESFASHYASLEVDKAQLQKEVESSSSKLEGAIKIVAEARTEIDTLKEKLKELKQRLKDEEAAKLTAEARALEKDELLRQSSLALLSNVPLAPLLIIAFANIGSCINVFFMLLFFSGAADIPVEALDKVPSNSPSNALSMTLASHQLAQDLLQKGKGAMARIHSMIFPTISQDKTLGQLIDAFAVNTREVIEVYPVPSFVDDSLSTLPESDRLQRMRDRVAQMEKDMRNAYALAAIVNKKNELAADTERYALTELHKAAESLNYKTLLDTACSGSFTRNKEEFKWDLLDRIQENTEGWENDKGRVSVVANIYKAFASHFELPRKNFDKYHEPYKDKVDSPKGKCIEIKTVDHVLPEAYIEKTPFPAKMKEYSVITSVVNKSAKKPIEPEEQIKVEPAVAIVKDLVTENVEDGHIIFCEDASNIVSHPNKSMKASVPVLSVRIGDHCYYGLCDIGVSISAIPYELYTEIMHEIGSCELEDIDVVIRLANRETISPIGIVRDVEILCGKIKYPADFLVLGSAASKFCPIIFGRPFLNTCGAIIDCKKEKIVTKFAGESYEFNFSKFAKTPYKADLPNDDFRIEQCASIALAPSNPLQQHLENSESEFFREERDELDEIFLRQPILKHDLPVEDLGVTPPPKEDPVFDLKPLPDNLKYAYTDEKKTYPVIISAKLSYIEEERWVSPVHCVPKKGGITVVPNDNDELIPQRVVVGYRMCIDFRKVNKVTKKDHYPLPFIDQMLERLSKNTHFYFLDGYSGFSQIAVRAKDQEKTTFTCPYGTYAYRRMPFGLCNAPATFQRCMSAIFHGFCEKIVERCEETNLVLNWEKCHFMVNEGIILGHKISKEVLKLIELKLKQLRRCPILGMLKVFVVFLVMLVFIGGLLKISLKFQSLLLIFFKKMYLFVFDDDCKEAFETLKKALTTAPIVEPPDWNLPFEIMCDASDFAVGAVLGQRIDKKLNVIHYASKTLDAAQRNYATTEKELLAVVFACDKFRPYIVDSKVTIHTDHAAIRYLMEKKDAKPRLIRWVLLLQEFDLHIVDRKGADNLVANNLSRLENITYDLVPVNDSFPNEQLAVIKSHHVFVEPPKDNFFENVVNPYISELKMHPKELLLVDGELQIEDVKGEGSLEDRMEKLEQEVFTYKKMAEREVDIFHRIVSELIGEHEKETAKWSDILSLHNTTNKLQAQLYDAWNQNCEYENRFKRISDATSFRIPETKTSFVDREPLPWKSDDEKNPSPSPSKE</sequence>
<dbReference type="FunFam" id="3.10.20.370:FF:000001">
    <property type="entry name" value="Retrovirus-related Pol polyprotein from transposon 17.6-like protein"/>
    <property type="match status" value="1"/>
</dbReference>
<dbReference type="InterPro" id="IPR050951">
    <property type="entry name" value="Retrovirus_Pol_polyprotein"/>
</dbReference>
<evidence type="ECO:0000256" key="2">
    <source>
        <dbReference type="ARBA" id="ARBA00022679"/>
    </source>
</evidence>
<dbReference type="InterPro" id="IPR043128">
    <property type="entry name" value="Rev_trsase/Diguanyl_cyclase"/>
</dbReference>
<proteinExistence type="predicted"/>
<keyword evidence="8" id="KW-0175">Coiled coil</keyword>
<reference evidence="13" key="1">
    <citation type="submission" date="2023-07" db="EMBL/GenBank/DDBJ databases">
        <title>A chromosome-level genome assembly of Lolium multiflorum.</title>
        <authorList>
            <person name="Chen Y."/>
            <person name="Copetti D."/>
            <person name="Kolliker R."/>
            <person name="Studer B."/>
        </authorList>
    </citation>
    <scope>NUCLEOTIDE SEQUENCE</scope>
    <source>
        <strain evidence="13">02402/16</strain>
        <tissue evidence="13">Leaf</tissue>
    </source>
</reference>
<name>A0AAD8WHK7_LOLMU</name>
<evidence type="ECO:0000313" key="13">
    <source>
        <dbReference type="EMBL" id="KAK1662021.1"/>
    </source>
</evidence>
<dbReference type="GO" id="GO:0016787">
    <property type="term" value="F:hydrolase activity"/>
    <property type="evidence" value="ECO:0007669"/>
    <property type="project" value="UniProtKB-KW"/>
</dbReference>
<dbReference type="CDD" id="cd09274">
    <property type="entry name" value="RNase_HI_RT_Ty3"/>
    <property type="match status" value="1"/>
</dbReference>
<feature type="domain" description="Reverse transcriptase" evidence="11">
    <location>
        <begin position="948"/>
        <end position="1044"/>
    </location>
</feature>
<dbReference type="InterPro" id="IPR021109">
    <property type="entry name" value="Peptidase_aspartic_dom_sf"/>
</dbReference>
<dbReference type="Gene3D" id="6.10.140.910">
    <property type="match status" value="1"/>
</dbReference>
<dbReference type="GO" id="GO:0003964">
    <property type="term" value="F:RNA-directed DNA polymerase activity"/>
    <property type="evidence" value="ECO:0007669"/>
    <property type="project" value="UniProtKB-KW"/>
</dbReference>
<dbReference type="Gene3D" id="2.40.70.10">
    <property type="entry name" value="Acid Proteases"/>
    <property type="match status" value="1"/>
</dbReference>
<evidence type="ECO:0000256" key="9">
    <source>
        <dbReference type="SAM" id="MobiDB-lite"/>
    </source>
</evidence>
<comment type="caution">
    <text evidence="13">The sequence shown here is derived from an EMBL/GenBank/DDBJ whole genome shotgun (WGS) entry which is preliminary data.</text>
</comment>
<evidence type="ECO:0000313" key="14">
    <source>
        <dbReference type="Proteomes" id="UP001231189"/>
    </source>
</evidence>
<dbReference type="Pfam" id="PF17917">
    <property type="entry name" value="RT_RNaseH"/>
    <property type="match status" value="1"/>
</dbReference>
<keyword evidence="5" id="KW-0255">Endonuclease</keyword>
<feature type="region of interest" description="Disordered" evidence="9">
    <location>
        <begin position="1451"/>
        <end position="1478"/>
    </location>
</feature>
<keyword evidence="14" id="KW-1185">Reference proteome</keyword>
<keyword evidence="10" id="KW-0812">Transmembrane</keyword>
<dbReference type="GO" id="GO:0004519">
    <property type="term" value="F:endonuclease activity"/>
    <property type="evidence" value="ECO:0007669"/>
    <property type="project" value="UniProtKB-KW"/>
</dbReference>
<dbReference type="EMBL" id="JAUUTY010000003">
    <property type="protein sequence ID" value="KAK1662021.1"/>
    <property type="molecule type" value="Genomic_DNA"/>
</dbReference>
<feature type="transmembrane region" description="Helical" evidence="10">
    <location>
        <begin position="1098"/>
        <end position="1119"/>
    </location>
</feature>
<feature type="coiled-coil region" evidence="8">
    <location>
        <begin position="239"/>
        <end position="313"/>
    </location>
</feature>
<keyword evidence="4" id="KW-0540">Nuclease</keyword>
<dbReference type="InterPro" id="IPR000477">
    <property type="entry name" value="RT_dom"/>
</dbReference>
<evidence type="ECO:0000256" key="5">
    <source>
        <dbReference type="ARBA" id="ARBA00022759"/>
    </source>
</evidence>
<evidence type="ECO:0000256" key="7">
    <source>
        <dbReference type="ARBA" id="ARBA00022918"/>
    </source>
</evidence>
<keyword evidence="10" id="KW-1133">Transmembrane helix</keyword>
<keyword evidence="7" id="KW-0695">RNA-directed DNA polymerase</keyword>
<dbReference type="InterPro" id="IPR043502">
    <property type="entry name" value="DNA/RNA_pol_sf"/>
</dbReference>
<evidence type="ECO:0000256" key="1">
    <source>
        <dbReference type="ARBA" id="ARBA00012493"/>
    </source>
</evidence>
<accession>A0AAD8WHK7</accession>
<feature type="compositionally biased region" description="Basic and acidic residues" evidence="9">
    <location>
        <begin position="1455"/>
        <end position="1478"/>
    </location>
</feature>
<dbReference type="Proteomes" id="UP001231189">
    <property type="component" value="Unassembled WGS sequence"/>
</dbReference>
<dbReference type="Pfam" id="PF00078">
    <property type="entry name" value="RVT_1"/>
    <property type="match status" value="1"/>
</dbReference>
<feature type="region of interest" description="Disordered" evidence="9">
    <location>
        <begin position="40"/>
        <end position="195"/>
    </location>
</feature>
<dbReference type="CDD" id="cd01647">
    <property type="entry name" value="RT_LTR"/>
    <property type="match status" value="1"/>
</dbReference>
<dbReference type="PANTHER" id="PTHR37984:SF5">
    <property type="entry name" value="PROTEIN NYNRIN-LIKE"/>
    <property type="match status" value="1"/>
</dbReference>
<keyword evidence="3" id="KW-0548">Nucleotidyltransferase</keyword>
<keyword evidence="6" id="KW-0378">Hydrolase</keyword>
<keyword evidence="2" id="KW-0808">Transferase</keyword>
<gene>
    <name evidence="13" type="ORF">QYE76_050180</name>
</gene>
<feature type="domain" description="Reverse transcriptase RNase H-like" evidence="12">
    <location>
        <begin position="1166"/>
        <end position="1269"/>
    </location>
</feature>
<organism evidence="13 14">
    <name type="scientific">Lolium multiflorum</name>
    <name type="common">Italian ryegrass</name>
    <name type="synonym">Lolium perenne subsp. multiflorum</name>
    <dbReference type="NCBI Taxonomy" id="4521"/>
    <lineage>
        <taxon>Eukaryota</taxon>
        <taxon>Viridiplantae</taxon>
        <taxon>Streptophyta</taxon>
        <taxon>Embryophyta</taxon>
        <taxon>Tracheophyta</taxon>
        <taxon>Spermatophyta</taxon>
        <taxon>Magnoliopsida</taxon>
        <taxon>Liliopsida</taxon>
        <taxon>Poales</taxon>
        <taxon>Poaceae</taxon>
        <taxon>BOP clade</taxon>
        <taxon>Pooideae</taxon>
        <taxon>Poodae</taxon>
        <taxon>Poeae</taxon>
        <taxon>Poeae Chloroplast Group 2 (Poeae type)</taxon>
        <taxon>Loliodinae</taxon>
        <taxon>Loliinae</taxon>
        <taxon>Lolium</taxon>
    </lineage>
</organism>
<evidence type="ECO:0000259" key="12">
    <source>
        <dbReference type="Pfam" id="PF17917"/>
    </source>
</evidence>
<dbReference type="InterPro" id="IPR041373">
    <property type="entry name" value="RT_RNaseH"/>
</dbReference>
<feature type="compositionally biased region" description="Basic and acidic residues" evidence="9">
    <location>
        <begin position="128"/>
        <end position="137"/>
    </location>
</feature>
<keyword evidence="10" id="KW-0472">Membrane</keyword>
<dbReference type="SUPFAM" id="SSF56672">
    <property type="entry name" value="DNA/RNA polymerases"/>
    <property type="match status" value="1"/>
</dbReference>
<evidence type="ECO:0000256" key="3">
    <source>
        <dbReference type="ARBA" id="ARBA00022695"/>
    </source>
</evidence>
<dbReference type="EC" id="2.7.7.49" evidence="1"/>
<evidence type="ECO:0000256" key="10">
    <source>
        <dbReference type="SAM" id="Phobius"/>
    </source>
</evidence>
<protein>
    <recommendedName>
        <fullName evidence="1">RNA-directed DNA polymerase</fullName>
        <ecNumber evidence="1">2.7.7.49</ecNumber>
    </recommendedName>
</protein>
<evidence type="ECO:0000256" key="4">
    <source>
        <dbReference type="ARBA" id="ARBA00022722"/>
    </source>
</evidence>
<evidence type="ECO:0000256" key="6">
    <source>
        <dbReference type="ARBA" id="ARBA00022801"/>
    </source>
</evidence>